<protein>
    <submittedName>
        <fullName evidence="1">Uncharacterized protein</fullName>
    </submittedName>
</protein>
<evidence type="ECO:0000313" key="1">
    <source>
        <dbReference type="EMBL" id="QXJ23766.1"/>
    </source>
</evidence>
<dbReference type="Proteomes" id="UP001049518">
    <property type="component" value="Chromosome"/>
</dbReference>
<proteinExistence type="predicted"/>
<dbReference type="RefSeq" id="WP_231329437.1">
    <property type="nucleotide sequence ID" value="NZ_CP059572.1"/>
</dbReference>
<sequence>MGEFDLDPKVEGGFGWEAHFRGAGPVPGMRMADDSDGCVYACDPTWPINSCQCASSGCSHTCGATGRPCLC</sequence>
<reference evidence="1" key="1">
    <citation type="submission" date="2020-07" db="EMBL/GenBank/DDBJ databases">
        <authorList>
            <person name="Tarantini F.S."/>
            <person name="Hong K.W."/>
            <person name="Chan K.G."/>
        </authorList>
    </citation>
    <scope>NUCLEOTIDE SEQUENCE</scope>
    <source>
        <strain evidence="1">32-07</strain>
    </source>
</reference>
<keyword evidence="2" id="KW-1185">Reference proteome</keyword>
<name>A0ABX8QY52_9ACTN</name>
<dbReference type="EMBL" id="CP059572">
    <property type="protein sequence ID" value="QXJ23766.1"/>
    <property type="molecule type" value="Genomic_DNA"/>
</dbReference>
<gene>
    <name evidence="1" type="ORF">AGRA3207_004967</name>
</gene>
<accession>A0ABX8QY52</accession>
<evidence type="ECO:0000313" key="2">
    <source>
        <dbReference type="Proteomes" id="UP001049518"/>
    </source>
</evidence>
<organism evidence="1 2">
    <name type="scientific">Actinomadura graeca</name>
    <dbReference type="NCBI Taxonomy" id="2750812"/>
    <lineage>
        <taxon>Bacteria</taxon>
        <taxon>Bacillati</taxon>
        <taxon>Actinomycetota</taxon>
        <taxon>Actinomycetes</taxon>
        <taxon>Streptosporangiales</taxon>
        <taxon>Thermomonosporaceae</taxon>
        <taxon>Actinomadura</taxon>
    </lineage>
</organism>